<accession>A0A5B7WVU5</accession>
<gene>
    <name evidence="3" type="ORF">GcLGCM259_1601</name>
</gene>
<dbReference type="PANTHER" id="PTHR43415:SF3">
    <property type="entry name" value="GNAT-FAMILY ACETYLTRANSFERASE"/>
    <property type="match status" value="1"/>
</dbReference>
<feature type="compositionally biased region" description="Polar residues" evidence="1">
    <location>
        <begin position="10"/>
        <end position="25"/>
    </location>
</feature>
<reference evidence="3 4" key="1">
    <citation type="submission" date="2018-12" db="EMBL/GenBank/DDBJ databases">
        <title>Complete Genome Sequence of Glutamicibacter creatinolyticus strain LGCM259,isolated from an abscess of a 12-year-old mare in Italy.</title>
        <authorList>
            <person name="Santos R.G."/>
            <person name="Silva A.L."/>
            <person name="Seyffert N."/>
            <person name="Castro T.L.P."/>
            <person name="Attili A.R."/>
            <person name="Rifici C."/>
            <person name="Mazzullo G."/>
            <person name="Brenig B."/>
            <person name="Venanzi F."/>
            <person name="Azevedo V."/>
        </authorList>
    </citation>
    <scope>NUCLEOTIDE SEQUENCE [LARGE SCALE GENOMIC DNA]</scope>
    <source>
        <strain evidence="3 4">LGCM 259</strain>
    </source>
</reference>
<organism evidence="3 4">
    <name type="scientific">Glutamicibacter creatinolyticus</name>
    <dbReference type="NCBI Taxonomy" id="162496"/>
    <lineage>
        <taxon>Bacteria</taxon>
        <taxon>Bacillati</taxon>
        <taxon>Actinomycetota</taxon>
        <taxon>Actinomycetes</taxon>
        <taxon>Micrococcales</taxon>
        <taxon>Micrococcaceae</taxon>
        <taxon>Glutamicibacter</taxon>
    </lineage>
</organism>
<evidence type="ECO:0000313" key="4">
    <source>
        <dbReference type="Proteomes" id="UP000307000"/>
    </source>
</evidence>
<keyword evidence="4" id="KW-1185">Reference proteome</keyword>
<dbReference type="PROSITE" id="PS51186">
    <property type="entry name" value="GNAT"/>
    <property type="match status" value="1"/>
</dbReference>
<dbReference type="EMBL" id="CP034412">
    <property type="protein sequence ID" value="QCY47330.1"/>
    <property type="molecule type" value="Genomic_DNA"/>
</dbReference>
<feature type="domain" description="N-acetyltransferase" evidence="2">
    <location>
        <begin position="49"/>
        <end position="214"/>
    </location>
</feature>
<proteinExistence type="predicted"/>
<evidence type="ECO:0000259" key="2">
    <source>
        <dbReference type="PROSITE" id="PS51186"/>
    </source>
</evidence>
<dbReference type="GO" id="GO:0016747">
    <property type="term" value="F:acyltransferase activity, transferring groups other than amino-acyl groups"/>
    <property type="evidence" value="ECO:0007669"/>
    <property type="project" value="InterPro"/>
</dbReference>
<dbReference type="Gene3D" id="3.40.630.30">
    <property type="match status" value="1"/>
</dbReference>
<dbReference type="CDD" id="cd04301">
    <property type="entry name" value="NAT_SF"/>
    <property type="match status" value="1"/>
</dbReference>
<name>A0A5B7WVU5_9MICC</name>
<dbReference type="AlphaFoldDB" id="A0A5B7WVU5"/>
<keyword evidence="3" id="KW-0808">Transferase</keyword>
<dbReference type="SUPFAM" id="SSF55729">
    <property type="entry name" value="Acyl-CoA N-acyltransferases (Nat)"/>
    <property type="match status" value="1"/>
</dbReference>
<protein>
    <submittedName>
        <fullName evidence="3">GNAT family N-acetyltransferase</fullName>
    </submittedName>
</protein>
<evidence type="ECO:0000256" key="1">
    <source>
        <dbReference type="SAM" id="MobiDB-lite"/>
    </source>
</evidence>
<sequence length="228" mass="24984">MRRAGPGRPGSTTANSTTRSCSVSWPTSTLARPAADFGAAATGARPDRVRLRELRAEDLQPLSCWWNDPATMVHQTNLVLPQPMKGLYRVWQVWSQNRPTSREAGFSIELVGGPLIGHATLYGGNTPARAAEFAIILGPDFRGQGLGAQATALMLRHGFHQLGLNRIHLGVYEYNQRAQRTYTRLGFRPEGRQRAAVFHDGRFHDRILMGLLASEYPASPAAGLAATR</sequence>
<dbReference type="PANTHER" id="PTHR43415">
    <property type="entry name" value="SPERMIDINE N(1)-ACETYLTRANSFERASE"/>
    <property type="match status" value="1"/>
</dbReference>
<evidence type="ECO:0000313" key="3">
    <source>
        <dbReference type="EMBL" id="QCY47330.1"/>
    </source>
</evidence>
<dbReference type="InterPro" id="IPR016181">
    <property type="entry name" value="Acyl_CoA_acyltransferase"/>
</dbReference>
<feature type="region of interest" description="Disordered" evidence="1">
    <location>
        <begin position="1"/>
        <end position="25"/>
    </location>
</feature>
<dbReference type="Proteomes" id="UP000307000">
    <property type="component" value="Chromosome"/>
</dbReference>
<dbReference type="InterPro" id="IPR000182">
    <property type="entry name" value="GNAT_dom"/>
</dbReference>
<dbReference type="Pfam" id="PF13302">
    <property type="entry name" value="Acetyltransf_3"/>
    <property type="match status" value="1"/>
</dbReference>
<dbReference type="KEGG" id="gcr:GcLGCM259_1601"/>